<keyword evidence="3 6" id="KW-0812">Transmembrane</keyword>
<evidence type="ECO:0000256" key="5">
    <source>
        <dbReference type="ARBA" id="ARBA00023136"/>
    </source>
</evidence>
<comment type="subcellular location">
    <subcellularLocation>
        <location evidence="1">Cell membrane</location>
        <topology evidence="1">Multi-pass membrane protein</topology>
    </subcellularLocation>
</comment>
<reference evidence="8 9" key="1">
    <citation type="journal article" date="2016" name="Nat. Commun.">
        <title>Thousands of microbial genomes shed light on interconnected biogeochemical processes in an aquifer system.</title>
        <authorList>
            <person name="Anantharaman K."/>
            <person name="Brown C.T."/>
            <person name="Hug L.A."/>
            <person name="Sharon I."/>
            <person name="Castelle C.J."/>
            <person name="Probst A.J."/>
            <person name="Thomas B.C."/>
            <person name="Singh A."/>
            <person name="Wilkins M.J."/>
            <person name="Karaoz U."/>
            <person name="Brodie E.L."/>
            <person name="Williams K.H."/>
            <person name="Hubbard S.S."/>
            <person name="Banfield J.F."/>
        </authorList>
    </citation>
    <scope>NUCLEOTIDE SEQUENCE [LARGE SCALE GENOMIC DNA]</scope>
</reference>
<feature type="transmembrane region" description="Helical" evidence="6">
    <location>
        <begin position="118"/>
        <end position="141"/>
    </location>
</feature>
<feature type="transmembrane region" description="Helical" evidence="6">
    <location>
        <begin position="33"/>
        <end position="52"/>
    </location>
</feature>
<name>A0A1F6ED25_9BACT</name>
<keyword evidence="5 6" id="KW-0472">Membrane</keyword>
<gene>
    <name evidence="8" type="ORF">A3A35_00155</name>
</gene>
<dbReference type="STRING" id="1798508.A3A35_00155"/>
<keyword evidence="2" id="KW-1003">Cell membrane</keyword>
<dbReference type="PANTHER" id="PTHR42709">
    <property type="entry name" value="ALKALINE PHOSPHATASE LIKE PROTEIN"/>
    <property type="match status" value="1"/>
</dbReference>
<evidence type="ECO:0000256" key="3">
    <source>
        <dbReference type="ARBA" id="ARBA00022692"/>
    </source>
</evidence>
<dbReference type="PANTHER" id="PTHR42709:SF6">
    <property type="entry name" value="UNDECAPRENYL PHOSPHATE TRANSPORTER A"/>
    <property type="match status" value="1"/>
</dbReference>
<evidence type="ECO:0000259" key="7">
    <source>
        <dbReference type="Pfam" id="PF09335"/>
    </source>
</evidence>
<evidence type="ECO:0000256" key="2">
    <source>
        <dbReference type="ARBA" id="ARBA00022475"/>
    </source>
</evidence>
<evidence type="ECO:0000313" key="8">
    <source>
        <dbReference type="EMBL" id="OGG71546.1"/>
    </source>
</evidence>
<dbReference type="EMBL" id="MFLV01000015">
    <property type="protein sequence ID" value="OGG71546.1"/>
    <property type="molecule type" value="Genomic_DNA"/>
</dbReference>
<dbReference type="AlphaFoldDB" id="A0A1F6ED25"/>
<evidence type="ECO:0000256" key="6">
    <source>
        <dbReference type="SAM" id="Phobius"/>
    </source>
</evidence>
<protein>
    <recommendedName>
        <fullName evidence="7">VTT domain-containing protein</fullName>
    </recommendedName>
</protein>
<dbReference type="GO" id="GO:0005886">
    <property type="term" value="C:plasma membrane"/>
    <property type="evidence" value="ECO:0007669"/>
    <property type="project" value="UniProtKB-SubCell"/>
</dbReference>
<evidence type="ECO:0000313" key="9">
    <source>
        <dbReference type="Proteomes" id="UP000179115"/>
    </source>
</evidence>
<proteinExistence type="predicted"/>
<feature type="domain" description="VTT" evidence="7">
    <location>
        <begin position="37"/>
        <end position="169"/>
    </location>
</feature>
<feature type="transmembrane region" description="Helical" evidence="6">
    <location>
        <begin position="59"/>
        <end position="81"/>
    </location>
</feature>
<evidence type="ECO:0000256" key="1">
    <source>
        <dbReference type="ARBA" id="ARBA00004651"/>
    </source>
</evidence>
<keyword evidence="4 6" id="KW-1133">Transmembrane helix</keyword>
<dbReference type="InterPro" id="IPR032816">
    <property type="entry name" value="VTT_dom"/>
</dbReference>
<feature type="transmembrane region" description="Helical" evidence="6">
    <location>
        <begin position="148"/>
        <end position="167"/>
    </location>
</feature>
<organism evidence="8 9">
    <name type="scientific">Candidatus Kaiserbacteria bacterium RIFCSPLOWO2_01_FULL_51_21</name>
    <dbReference type="NCBI Taxonomy" id="1798508"/>
    <lineage>
        <taxon>Bacteria</taxon>
        <taxon>Candidatus Kaiseribacteriota</taxon>
    </lineage>
</organism>
<dbReference type="Proteomes" id="UP000179115">
    <property type="component" value="Unassembled WGS sequence"/>
</dbReference>
<comment type="caution">
    <text evidence="8">The sequence shown here is derived from an EMBL/GenBank/DDBJ whole genome shotgun (WGS) entry which is preliminary data.</text>
</comment>
<sequence length="230" mass="25529">MLDFFGLGTALYSLARQVPLHQFVFFGSFVEEVIATIPAPIIMTTAGSVALLQHYAVAGIFFLAVLGAIGKTGGSWLWYYIADKAEDLILPRIGKYFNISHAEIEHMGSYFRGSWKDLLILTFLRSIPVVPSLALSIVSGVIKLPLRVFLTATMIGDTIRGFIFLYIGYAGFAGYEKIATHVQNAESYAEIAFVALVIIILGILYWQRQTGGLTRWLKKRFSKGSNSKEF</sequence>
<dbReference type="Pfam" id="PF09335">
    <property type="entry name" value="VTT_dom"/>
    <property type="match status" value="1"/>
</dbReference>
<evidence type="ECO:0000256" key="4">
    <source>
        <dbReference type="ARBA" id="ARBA00022989"/>
    </source>
</evidence>
<feature type="transmembrane region" description="Helical" evidence="6">
    <location>
        <begin position="187"/>
        <end position="206"/>
    </location>
</feature>
<accession>A0A1F6ED25</accession>
<dbReference type="InterPro" id="IPR051311">
    <property type="entry name" value="DedA_domain"/>
</dbReference>